<dbReference type="Proteomes" id="UP000001422">
    <property type="component" value="Chromosome"/>
</dbReference>
<organism evidence="1 2">
    <name type="scientific">Parasynechococcus marenigrum (strain WH8102)</name>
    <dbReference type="NCBI Taxonomy" id="84588"/>
    <lineage>
        <taxon>Bacteria</taxon>
        <taxon>Bacillati</taxon>
        <taxon>Cyanobacteriota</taxon>
        <taxon>Cyanophyceae</taxon>
        <taxon>Synechococcales</taxon>
        <taxon>Prochlorococcaceae</taxon>
        <taxon>Parasynechococcus</taxon>
        <taxon>Parasynechococcus marenigrum</taxon>
    </lineage>
</organism>
<keyword evidence="2" id="KW-1185">Reference proteome</keyword>
<dbReference type="KEGG" id="syw:SYNW0164"/>
<name>Q7U9T9_PARMW</name>
<dbReference type="AlphaFoldDB" id="Q7U9T9"/>
<sequence>MIFSVALISTYLLCKNDERGGATQAMPFQKNFPSLGPTKRLRIPEQIAADFELILDHLDRQKLLFGQDYIESFLSQIRISMDKLEHRKNDSNYKLDEIQSDISKTVHVYDDSLFHHSRECSSTIKRNVNFRRLTDDEVSFCKSSIIECFSRLKIQLNVSSYAAWKLVENGLLMRRVSLSEIELYHEICFGYLKLSDKIVSPRLNTLSFWNPIVETLWGIPEIRTFKQLYTFRQLITEINQIRPSQQFDSLKKFSQPANFVRS</sequence>
<evidence type="ECO:0000313" key="1">
    <source>
        <dbReference type="EMBL" id="CAE06679.1"/>
    </source>
</evidence>
<reference evidence="1 2" key="1">
    <citation type="journal article" date="2003" name="Nature">
        <title>The genome of a motile marine Synechococcus.</title>
        <authorList>
            <person name="Palenik B."/>
            <person name="Brahamsha B."/>
            <person name="Larimer F."/>
            <person name="Land M."/>
            <person name="Hauser L."/>
            <person name="Chain P."/>
            <person name="Lamerdin J."/>
            <person name="Regala W."/>
            <person name="Allen E.A."/>
            <person name="McCarren J."/>
            <person name="Paulsen I."/>
            <person name="Dufresne A."/>
            <person name="Partensky F."/>
            <person name="Webb E."/>
            <person name="Waterbury J."/>
        </authorList>
    </citation>
    <scope>NUCLEOTIDE SEQUENCE [LARGE SCALE GENOMIC DNA]</scope>
    <source>
        <strain evidence="1 2">WH8102</strain>
    </source>
</reference>
<dbReference type="EMBL" id="BX569689">
    <property type="protein sequence ID" value="CAE06679.1"/>
    <property type="molecule type" value="Genomic_DNA"/>
</dbReference>
<evidence type="ECO:0000313" key="2">
    <source>
        <dbReference type="Proteomes" id="UP000001422"/>
    </source>
</evidence>
<proteinExistence type="predicted"/>
<protein>
    <submittedName>
        <fullName evidence="1">Uncharacterized protein</fullName>
    </submittedName>
</protein>
<dbReference type="HOGENOM" id="CLU_1061437_0_0_3"/>
<gene>
    <name evidence="1" type="ordered locus">SYNW0164</name>
</gene>
<accession>Q7U9T9</accession>